<evidence type="ECO:0000256" key="7">
    <source>
        <dbReference type="ARBA" id="ARBA00022968"/>
    </source>
</evidence>
<keyword evidence="4 11" id="KW-0328">Glycosyltransferase</keyword>
<keyword evidence="6 11" id="KW-0812">Transmembrane</keyword>
<evidence type="ECO:0000256" key="1">
    <source>
        <dbReference type="ARBA" id="ARBA00004606"/>
    </source>
</evidence>
<dbReference type="EMBL" id="GEEE01014144">
    <property type="protein sequence ID" value="JAP49081.1"/>
    <property type="molecule type" value="Transcribed_RNA"/>
</dbReference>
<evidence type="ECO:0000256" key="10">
    <source>
        <dbReference type="ARBA" id="ARBA00023180"/>
    </source>
</evidence>
<feature type="transmembrane region" description="Helical" evidence="11">
    <location>
        <begin position="22"/>
        <end position="40"/>
    </location>
</feature>
<dbReference type="Gene3D" id="3.90.550.10">
    <property type="entry name" value="Spore Coat Polysaccharide Biosynthesis Protein SpsA, Chain A"/>
    <property type="match status" value="1"/>
</dbReference>
<comment type="pathway">
    <text evidence="2 11">Protein modification; protein glycosylation.</text>
</comment>
<evidence type="ECO:0000256" key="4">
    <source>
        <dbReference type="ARBA" id="ARBA00022676"/>
    </source>
</evidence>
<dbReference type="InterPro" id="IPR029044">
    <property type="entry name" value="Nucleotide-diphossugar_trans"/>
</dbReference>
<feature type="non-terminal residue" evidence="14">
    <location>
        <position position="1"/>
    </location>
</feature>
<dbReference type="Pfam" id="PF02709">
    <property type="entry name" value="Glyco_transf_7C"/>
    <property type="match status" value="1"/>
</dbReference>
<dbReference type="InterPro" id="IPR027791">
    <property type="entry name" value="Galactosyl_T_C"/>
</dbReference>
<keyword evidence="7 11" id="KW-0735">Signal-anchor</keyword>
<reference evidence="14" key="1">
    <citation type="submission" date="2016-01" db="EMBL/GenBank/DDBJ databases">
        <title>Reference transcriptome for the parasite Schistocephalus solidus: insights into the molecular evolution of parasitism.</title>
        <authorList>
            <person name="Hebert F.O."/>
            <person name="Grambauer S."/>
            <person name="Barber I."/>
            <person name="Landry C.R."/>
            <person name="Aubin-Horth N."/>
        </authorList>
    </citation>
    <scope>NUCLEOTIDE SEQUENCE</scope>
</reference>
<keyword evidence="10 11" id="KW-0325">Glycoprotein</keyword>
<proteinExistence type="inferred from homology"/>
<accession>A0A0X3PAV1</accession>
<keyword evidence="5 11" id="KW-0808">Transferase</keyword>
<evidence type="ECO:0000256" key="2">
    <source>
        <dbReference type="ARBA" id="ARBA00004922"/>
    </source>
</evidence>
<evidence type="ECO:0000256" key="6">
    <source>
        <dbReference type="ARBA" id="ARBA00022692"/>
    </source>
</evidence>
<dbReference type="GO" id="GO:0008378">
    <property type="term" value="F:galactosyltransferase activity"/>
    <property type="evidence" value="ECO:0007669"/>
    <property type="project" value="TreeGrafter"/>
</dbReference>
<dbReference type="UniPathway" id="UPA00378"/>
<evidence type="ECO:0000256" key="5">
    <source>
        <dbReference type="ARBA" id="ARBA00022679"/>
    </source>
</evidence>
<evidence type="ECO:0000313" key="14">
    <source>
        <dbReference type="EMBL" id="JAP49081.1"/>
    </source>
</evidence>
<comment type="function">
    <text evidence="11">Catalyses the transfer of galactose onto proteins or lipids.</text>
</comment>
<dbReference type="AlphaFoldDB" id="A0A0X3PAV1"/>
<name>A0A0X3PAV1_SCHSO</name>
<dbReference type="InterPro" id="IPR003859">
    <property type="entry name" value="Galactosyl_T"/>
</dbReference>
<dbReference type="GO" id="GO:0005975">
    <property type="term" value="P:carbohydrate metabolic process"/>
    <property type="evidence" value="ECO:0007669"/>
    <property type="project" value="InterPro"/>
</dbReference>
<feature type="domain" description="Galactosyltransferase C-terminal" evidence="12">
    <location>
        <begin position="179"/>
        <end position="240"/>
    </location>
</feature>
<evidence type="ECO:0000256" key="11">
    <source>
        <dbReference type="RuleBase" id="RU368121"/>
    </source>
</evidence>
<dbReference type="EC" id="2.4.1.-" evidence="11"/>
<protein>
    <recommendedName>
        <fullName evidence="11">Beta-1,4-galactosyltransferase</fullName>
        <ecNumber evidence="11">2.4.1.-</ecNumber>
    </recommendedName>
</protein>
<evidence type="ECO:0000259" key="12">
    <source>
        <dbReference type="Pfam" id="PF02709"/>
    </source>
</evidence>
<comment type="similarity">
    <text evidence="3 11">Belongs to the glycosyltransferase 7 family.</text>
</comment>
<evidence type="ECO:0000256" key="9">
    <source>
        <dbReference type="ARBA" id="ARBA00023136"/>
    </source>
</evidence>
<dbReference type="PRINTS" id="PR02050">
    <property type="entry name" value="B14GALTRFASE"/>
</dbReference>
<evidence type="ECO:0000256" key="8">
    <source>
        <dbReference type="ARBA" id="ARBA00022989"/>
    </source>
</evidence>
<feature type="domain" description="Galactosyltransferase N-terminal" evidence="13">
    <location>
        <begin position="53"/>
        <end position="158"/>
    </location>
</feature>
<keyword evidence="8 11" id="KW-1133">Transmembrane helix</keyword>
<dbReference type="PANTHER" id="PTHR19300">
    <property type="entry name" value="BETA-1,4-GALACTOSYLTRANSFERASE"/>
    <property type="match status" value="1"/>
</dbReference>
<gene>
    <name evidence="14" type="primary">B4GT7</name>
    <name evidence="14" type="ORF">TR114880</name>
</gene>
<dbReference type="SUPFAM" id="SSF53448">
    <property type="entry name" value="Nucleotide-diphospho-sugar transferases"/>
    <property type="match status" value="1"/>
</dbReference>
<dbReference type="Pfam" id="PF13733">
    <property type="entry name" value="Glyco_transf_7N"/>
    <property type="match status" value="1"/>
</dbReference>
<dbReference type="InterPro" id="IPR027995">
    <property type="entry name" value="Galactosyl_T_N"/>
</dbReference>
<dbReference type="PANTHER" id="PTHR19300:SF30">
    <property type="entry name" value="BETA-1,4-GALACTOSYLTRANSFERASE 7"/>
    <property type="match status" value="1"/>
</dbReference>
<evidence type="ECO:0000256" key="3">
    <source>
        <dbReference type="ARBA" id="ARBA00005735"/>
    </source>
</evidence>
<sequence length="308" mass="35617">VLTSLVVWFDRQGFVVMRSTKIFLLLLMGMSFVLTLVIFWRGPVIPTQRSPLLTTVNHKLAVIVPFRERFSDLMVFLPHMADFLTSKGVSHTFYVINQVDDYRFNRGMLLNVGVKESELMETHGTLVPPLTQPVRLPTCRMIALHDVDLLPLDRSLKYEYFGSLPYHVVPSWLHPIYHYYANYLGGIMLISRETFARVDGFSNRFWGWGREDDEFGRRLKDLQLKVLTEKKSVPAQAKFQHIHSKMNKRKSVPFSNPITHIRDRVTGLHSVRYNVTSRIKIAVSGVDAWVTNVELFCDPLETPYCVDT</sequence>
<keyword evidence="9 11" id="KW-0472">Membrane</keyword>
<dbReference type="GO" id="GO:0016020">
    <property type="term" value="C:membrane"/>
    <property type="evidence" value="ECO:0007669"/>
    <property type="project" value="UniProtKB-SubCell"/>
</dbReference>
<organism evidence="14">
    <name type="scientific">Schistocephalus solidus</name>
    <name type="common">Tapeworm</name>
    <dbReference type="NCBI Taxonomy" id="70667"/>
    <lineage>
        <taxon>Eukaryota</taxon>
        <taxon>Metazoa</taxon>
        <taxon>Spiralia</taxon>
        <taxon>Lophotrochozoa</taxon>
        <taxon>Platyhelminthes</taxon>
        <taxon>Cestoda</taxon>
        <taxon>Eucestoda</taxon>
        <taxon>Diphyllobothriidea</taxon>
        <taxon>Diphyllobothriidae</taxon>
        <taxon>Schistocephalus</taxon>
    </lineage>
</organism>
<evidence type="ECO:0000259" key="13">
    <source>
        <dbReference type="Pfam" id="PF13733"/>
    </source>
</evidence>
<comment type="subcellular location">
    <subcellularLocation>
        <location evidence="1">Membrane</location>
        <topology evidence="1">Single-pass type II membrane protein</topology>
    </subcellularLocation>
</comment>
<dbReference type="GO" id="GO:0005794">
    <property type="term" value="C:Golgi apparatus"/>
    <property type="evidence" value="ECO:0007669"/>
    <property type="project" value="TreeGrafter"/>
</dbReference>